<dbReference type="EMBL" id="JARKHS020033292">
    <property type="protein sequence ID" value="KAK8759231.1"/>
    <property type="molecule type" value="Genomic_DNA"/>
</dbReference>
<dbReference type="GO" id="GO:0016787">
    <property type="term" value="F:hydrolase activity"/>
    <property type="evidence" value="ECO:0007669"/>
    <property type="project" value="InterPro"/>
</dbReference>
<proteinExistence type="predicted"/>
<dbReference type="Proteomes" id="UP001321473">
    <property type="component" value="Unassembled WGS sequence"/>
</dbReference>
<evidence type="ECO:0000313" key="1">
    <source>
        <dbReference type="EMBL" id="KAK8759231.1"/>
    </source>
</evidence>
<dbReference type="GO" id="GO:0009166">
    <property type="term" value="P:nucleotide catabolic process"/>
    <property type="evidence" value="ECO:0007669"/>
    <property type="project" value="InterPro"/>
</dbReference>
<evidence type="ECO:0008006" key="3">
    <source>
        <dbReference type="Google" id="ProtNLM"/>
    </source>
</evidence>
<dbReference type="InterPro" id="IPR006179">
    <property type="entry name" value="5_nucleotidase/apyrase"/>
</dbReference>
<sequence>MSNVIDNETGRLLADGEEFQILERSGKKIGLIGLVEEEWLATLATIDPEDVEYKDFVTEGRRLARLLKQKKGVDYVIALTHMRTPNDCRLAANVDEVDLILGGHDHVYEVKKVNGKHVIKSGTDFRQFSRITLTFTASGVVVDVAEVNVTSDFVEDSELRDLLSKYKDVVQGKMEEVIGHFAVDLDGRFSSIRTSETNLGECCLFLPSYRKSTLTLCSMQG</sequence>
<dbReference type="PANTHER" id="PTHR11575:SF48">
    <property type="entry name" value="5'-NUCLEOTIDASE"/>
    <property type="match status" value="1"/>
</dbReference>
<evidence type="ECO:0000313" key="2">
    <source>
        <dbReference type="Proteomes" id="UP001321473"/>
    </source>
</evidence>
<protein>
    <recommendedName>
        <fullName evidence="3">5' nucleotidase</fullName>
    </recommendedName>
</protein>
<reference evidence="1 2" key="1">
    <citation type="journal article" date="2023" name="Arcadia Sci">
        <title>De novo assembly of a long-read Amblyomma americanum tick genome.</title>
        <authorList>
            <person name="Chou S."/>
            <person name="Poskanzer K.E."/>
            <person name="Rollins M."/>
            <person name="Thuy-Boun P.S."/>
        </authorList>
    </citation>
    <scope>NUCLEOTIDE SEQUENCE [LARGE SCALE GENOMIC DNA]</scope>
    <source>
        <strain evidence="1">F_SG_1</strain>
        <tissue evidence="1">Salivary glands</tissue>
    </source>
</reference>
<keyword evidence="2" id="KW-1185">Reference proteome</keyword>
<gene>
    <name evidence="1" type="ORF">V5799_003137</name>
</gene>
<comment type="caution">
    <text evidence="1">The sequence shown here is derived from an EMBL/GenBank/DDBJ whole genome shotgun (WGS) entry which is preliminary data.</text>
</comment>
<name>A0AAQ4D9U1_AMBAM</name>
<dbReference type="Gene3D" id="3.60.21.10">
    <property type="match status" value="1"/>
</dbReference>
<dbReference type="PANTHER" id="PTHR11575">
    <property type="entry name" value="5'-NUCLEOTIDASE-RELATED"/>
    <property type="match status" value="1"/>
</dbReference>
<accession>A0AAQ4D9U1</accession>
<dbReference type="InterPro" id="IPR029052">
    <property type="entry name" value="Metallo-depent_PP-like"/>
</dbReference>
<dbReference type="AlphaFoldDB" id="A0AAQ4D9U1"/>
<feature type="non-terminal residue" evidence="1">
    <location>
        <position position="221"/>
    </location>
</feature>
<dbReference type="SUPFAM" id="SSF56300">
    <property type="entry name" value="Metallo-dependent phosphatases"/>
    <property type="match status" value="1"/>
</dbReference>
<organism evidence="1 2">
    <name type="scientific">Amblyomma americanum</name>
    <name type="common">Lone star tick</name>
    <dbReference type="NCBI Taxonomy" id="6943"/>
    <lineage>
        <taxon>Eukaryota</taxon>
        <taxon>Metazoa</taxon>
        <taxon>Ecdysozoa</taxon>
        <taxon>Arthropoda</taxon>
        <taxon>Chelicerata</taxon>
        <taxon>Arachnida</taxon>
        <taxon>Acari</taxon>
        <taxon>Parasitiformes</taxon>
        <taxon>Ixodida</taxon>
        <taxon>Ixodoidea</taxon>
        <taxon>Ixodidae</taxon>
        <taxon>Amblyomminae</taxon>
        <taxon>Amblyomma</taxon>
    </lineage>
</organism>